<dbReference type="Pfam" id="PF00389">
    <property type="entry name" value="2-Hacid_dh"/>
    <property type="match status" value="1"/>
</dbReference>
<dbReference type="Proteomes" id="UP001634007">
    <property type="component" value="Unassembled WGS sequence"/>
</dbReference>
<gene>
    <name evidence="3" type="ORF">ACJRO7_020121</name>
</gene>
<comment type="caution">
    <text evidence="3">The sequence shown here is derived from an EMBL/GenBank/DDBJ whole genome shotgun (WGS) entry which is preliminary data.</text>
</comment>
<reference evidence="3 4" key="1">
    <citation type="submission" date="2024-11" db="EMBL/GenBank/DDBJ databases">
        <title>Chromosome-level genome assembly of Eucalyptus globulus Labill. provides insights into its genome evolution.</title>
        <authorList>
            <person name="Li X."/>
        </authorList>
    </citation>
    <scope>NUCLEOTIDE SEQUENCE [LARGE SCALE GENOMIC DNA]</scope>
    <source>
        <strain evidence="3">CL2024</strain>
        <tissue evidence="3">Fresh tender leaves</tissue>
    </source>
</reference>
<dbReference type="Gene3D" id="3.40.50.720">
    <property type="entry name" value="NAD(P)-binding Rossmann-like Domain"/>
    <property type="match status" value="1"/>
</dbReference>
<accession>A0ABD3KFL4</accession>
<dbReference type="GO" id="GO:0016491">
    <property type="term" value="F:oxidoreductase activity"/>
    <property type="evidence" value="ECO:0007669"/>
    <property type="project" value="UniProtKB-KW"/>
</dbReference>
<name>A0ABD3KFL4_EUCGL</name>
<keyword evidence="1" id="KW-0560">Oxidoreductase</keyword>
<dbReference type="InterPro" id="IPR050223">
    <property type="entry name" value="D-isomer_2-hydroxyacid_DH"/>
</dbReference>
<sequence length="114" mass="12187">MVGSGHRRHAPAAPGVRLVFTASVGLDCLNLAACRQRGIVVAGAGVAYSEEDVADLAVGLLIDVLKKVSAGDWHMRRGLWSSEGEFALWFEGIRARSTSSPVCDDSCHSWFMAV</sequence>
<dbReference type="InterPro" id="IPR006139">
    <property type="entry name" value="D-isomer_2_OHA_DH_cat_dom"/>
</dbReference>
<dbReference type="PANTHER" id="PTHR10996">
    <property type="entry name" value="2-HYDROXYACID DEHYDROGENASE-RELATED"/>
    <property type="match status" value="1"/>
</dbReference>
<dbReference type="PANTHER" id="PTHR10996:SF179">
    <property type="entry name" value="D-ISOMER SPECIFIC 2-HYDROXYACID DEHYDROGENASE FAMILY PROTEIN-RELATED"/>
    <property type="match status" value="1"/>
</dbReference>
<keyword evidence="4" id="KW-1185">Reference proteome</keyword>
<evidence type="ECO:0000313" key="3">
    <source>
        <dbReference type="EMBL" id="KAL3738691.1"/>
    </source>
</evidence>
<protein>
    <recommendedName>
        <fullName evidence="2">D-isomer specific 2-hydroxyacid dehydrogenase catalytic domain-containing protein</fullName>
    </recommendedName>
</protein>
<proteinExistence type="predicted"/>
<evidence type="ECO:0000259" key="2">
    <source>
        <dbReference type="Pfam" id="PF00389"/>
    </source>
</evidence>
<evidence type="ECO:0000313" key="4">
    <source>
        <dbReference type="Proteomes" id="UP001634007"/>
    </source>
</evidence>
<dbReference type="SUPFAM" id="SSF52283">
    <property type="entry name" value="Formate/glycerate dehydrogenase catalytic domain-like"/>
    <property type="match status" value="1"/>
</dbReference>
<dbReference type="EMBL" id="JBJKBG010000005">
    <property type="protein sequence ID" value="KAL3738691.1"/>
    <property type="molecule type" value="Genomic_DNA"/>
</dbReference>
<organism evidence="3 4">
    <name type="scientific">Eucalyptus globulus</name>
    <name type="common">Tasmanian blue gum</name>
    <dbReference type="NCBI Taxonomy" id="34317"/>
    <lineage>
        <taxon>Eukaryota</taxon>
        <taxon>Viridiplantae</taxon>
        <taxon>Streptophyta</taxon>
        <taxon>Embryophyta</taxon>
        <taxon>Tracheophyta</taxon>
        <taxon>Spermatophyta</taxon>
        <taxon>Magnoliopsida</taxon>
        <taxon>eudicotyledons</taxon>
        <taxon>Gunneridae</taxon>
        <taxon>Pentapetalae</taxon>
        <taxon>rosids</taxon>
        <taxon>malvids</taxon>
        <taxon>Myrtales</taxon>
        <taxon>Myrtaceae</taxon>
        <taxon>Myrtoideae</taxon>
        <taxon>Eucalypteae</taxon>
        <taxon>Eucalyptus</taxon>
    </lineage>
</organism>
<feature type="domain" description="D-isomer specific 2-hydroxyacid dehydrogenase catalytic" evidence="2">
    <location>
        <begin position="12"/>
        <end position="80"/>
    </location>
</feature>
<evidence type="ECO:0000256" key="1">
    <source>
        <dbReference type="ARBA" id="ARBA00023002"/>
    </source>
</evidence>
<dbReference type="AlphaFoldDB" id="A0ABD3KFL4"/>